<name>A0A0U5BIV5_9MICO</name>
<organism evidence="4 5">
    <name type="scientific">Microcella alkaliphila</name>
    <dbReference type="NCBI Taxonomy" id="279828"/>
    <lineage>
        <taxon>Bacteria</taxon>
        <taxon>Bacillati</taxon>
        <taxon>Actinomycetota</taxon>
        <taxon>Actinomycetes</taxon>
        <taxon>Micrococcales</taxon>
        <taxon>Microbacteriaceae</taxon>
        <taxon>Microcella</taxon>
    </lineage>
</organism>
<keyword evidence="2" id="KW-0472">Membrane</keyword>
<reference evidence="5" key="1">
    <citation type="submission" date="2015-12" db="EMBL/GenBank/DDBJ databases">
        <authorList>
            <person name="Shamseldin A."/>
            <person name="Moawad H."/>
            <person name="Abd El-Rahim W.M."/>
            <person name="Sadowsky M.J."/>
        </authorList>
    </citation>
    <scope>NUCLEOTIDE SEQUENCE [LARGE SCALE GENOMIC DNA]</scope>
    <source>
        <strain evidence="5">JAM AC0309</strain>
    </source>
</reference>
<sequence>MPDFPPDRFDDLPLDPGRVGAHRAPRRRGAVWRALGIGAAASVVLVVVGLVGLAAIDDRLELDIPVLTSPPEEDPDAPAEPGEPAGGPITDAADADLPDDFTITILDGTGSVGRGPQAQSALDARGWPVGTVTQAATTDIEETVVYYASPDLEPVARGMVELLDGVADIELTDAFPGAPITIVLGTDYELRAAS</sequence>
<dbReference type="KEGG" id="malk:MalAC0309_0623"/>
<dbReference type="Gene3D" id="3.30.70.2390">
    <property type="match status" value="1"/>
</dbReference>
<feature type="compositionally biased region" description="Low complexity" evidence="1">
    <location>
        <begin position="79"/>
        <end position="88"/>
    </location>
</feature>
<protein>
    <recommendedName>
        <fullName evidence="3">LytR/CpsA/Psr regulator C-terminal domain-containing protein</fullName>
    </recommendedName>
</protein>
<dbReference type="OrthoDB" id="5125199at2"/>
<reference evidence="4 5" key="2">
    <citation type="submission" date="2016-01" db="EMBL/GenBank/DDBJ databases">
        <title>Microcella alkaliphila JAM AC0309 whole genome shotgun sequence.</title>
        <authorList>
            <person name="Kurata A."/>
            <person name="Hirose Y."/>
            <person name="Kishimoto N."/>
            <person name="Kobayashi T."/>
        </authorList>
    </citation>
    <scope>NUCLEOTIDE SEQUENCE [LARGE SCALE GENOMIC DNA]</scope>
    <source>
        <strain evidence="4 5">JAM AC0309</strain>
    </source>
</reference>
<dbReference type="EMBL" id="AP017315">
    <property type="protein sequence ID" value="BAU31493.1"/>
    <property type="molecule type" value="Genomic_DNA"/>
</dbReference>
<feature type="compositionally biased region" description="Basic and acidic residues" evidence="1">
    <location>
        <begin position="1"/>
        <end position="11"/>
    </location>
</feature>
<evidence type="ECO:0000313" key="5">
    <source>
        <dbReference type="Proteomes" id="UP000218965"/>
    </source>
</evidence>
<dbReference type="Pfam" id="PF13399">
    <property type="entry name" value="LytR_C"/>
    <property type="match status" value="1"/>
</dbReference>
<feature type="domain" description="LytR/CpsA/Psr regulator C-terminal" evidence="3">
    <location>
        <begin position="101"/>
        <end position="188"/>
    </location>
</feature>
<evidence type="ECO:0000259" key="3">
    <source>
        <dbReference type="Pfam" id="PF13399"/>
    </source>
</evidence>
<feature type="region of interest" description="Disordered" evidence="1">
    <location>
        <begin position="66"/>
        <end position="94"/>
    </location>
</feature>
<proteinExistence type="predicted"/>
<evidence type="ECO:0000256" key="2">
    <source>
        <dbReference type="SAM" id="Phobius"/>
    </source>
</evidence>
<keyword evidence="2" id="KW-0812">Transmembrane</keyword>
<evidence type="ECO:0000313" key="4">
    <source>
        <dbReference type="EMBL" id="BAU31493.1"/>
    </source>
</evidence>
<gene>
    <name evidence="4" type="ORF">MalAC0309_0623</name>
</gene>
<dbReference type="Proteomes" id="UP000218965">
    <property type="component" value="Chromosome"/>
</dbReference>
<keyword evidence="2" id="KW-1133">Transmembrane helix</keyword>
<dbReference type="RefSeq" id="WP_096420738.1">
    <property type="nucleotide sequence ID" value="NZ_AP017315.1"/>
</dbReference>
<dbReference type="AlphaFoldDB" id="A0A0U5BIV5"/>
<accession>A0A0U5BIV5</accession>
<feature type="region of interest" description="Disordered" evidence="1">
    <location>
        <begin position="1"/>
        <end position="25"/>
    </location>
</feature>
<feature type="transmembrane region" description="Helical" evidence="2">
    <location>
        <begin position="31"/>
        <end position="56"/>
    </location>
</feature>
<evidence type="ECO:0000256" key="1">
    <source>
        <dbReference type="SAM" id="MobiDB-lite"/>
    </source>
</evidence>
<dbReference type="InterPro" id="IPR027381">
    <property type="entry name" value="LytR/CpsA/Psr_C"/>
</dbReference>